<dbReference type="OrthoDB" id="5290302at2"/>
<dbReference type="ESTHER" id="9gamm-q33v96">
    <property type="family name" value="6_AlphaBeta_hydrolase"/>
</dbReference>
<dbReference type="PRINTS" id="PR00111">
    <property type="entry name" value="ABHYDROLASE"/>
</dbReference>
<evidence type="ECO:0000313" key="3">
    <source>
        <dbReference type="Proteomes" id="UP000001558"/>
    </source>
</evidence>
<accession>A3QHD6</accession>
<feature type="domain" description="AB hydrolase-1" evidence="1">
    <location>
        <begin position="5"/>
        <end position="246"/>
    </location>
</feature>
<reference evidence="2 3" key="1">
    <citation type="submission" date="2007-03" db="EMBL/GenBank/DDBJ databases">
        <title>Complete sequence of Shewanella loihica PV-4.</title>
        <authorList>
            <consortium name="US DOE Joint Genome Institute"/>
            <person name="Copeland A."/>
            <person name="Lucas S."/>
            <person name="Lapidus A."/>
            <person name="Barry K."/>
            <person name="Detter J.C."/>
            <person name="Glavina del Rio T."/>
            <person name="Hammon N."/>
            <person name="Israni S."/>
            <person name="Dalin E."/>
            <person name="Tice H."/>
            <person name="Pitluck S."/>
            <person name="Chain P."/>
            <person name="Malfatti S."/>
            <person name="Shin M."/>
            <person name="Vergez L."/>
            <person name="Schmutz J."/>
            <person name="Larimer F."/>
            <person name="Land M."/>
            <person name="Hauser L."/>
            <person name="Kyrpides N."/>
            <person name="Mikhailova N."/>
            <person name="Romine M.F."/>
            <person name="Serres G."/>
            <person name="Fredrickson J."/>
            <person name="Tiedje J."/>
            <person name="Richardson P."/>
        </authorList>
    </citation>
    <scope>NUCLEOTIDE SEQUENCE [LARGE SCALE GENOMIC DNA]</scope>
    <source>
        <strain evidence="3">ATCC BAA-1088 / PV-4</strain>
    </source>
</reference>
<dbReference type="eggNOG" id="COG2267">
    <property type="taxonomic scope" value="Bacteria"/>
</dbReference>
<dbReference type="PANTHER" id="PTHR43194">
    <property type="entry name" value="HYDROLASE ALPHA/BETA FOLD FAMILY"/>
    <property type="match status" value="1"/>
</dbReference>
<dbReference type="RefSeq" id="WP_011866814.1">
    <property type="nucleotide sequence ID" value="NC_009092.1"/>
</dbReference>
<dbReference type="EMBL" id="CP000606">
    <property type="protein sequence ID" value="ABO24884.1"/>
    <property type="molecule type" value="Genomic_DNA"/>
</dbReference>
<dbReference type="PANTHER" id="PTHR43194:SF5">
    <property type="entry name" value="PIMELOYL-[ACYL-CARRIER PROTEIN] METHYL ESTER ESTERASE"/>
    <property type="match status" value="1"/>
</dbReference>
<name>A3QHD6_SHELP</name>
<sequence length="262" mass="28656">MTTWVMLRGLMRDERHWQGFVERLIAAGERVITVDLPGNGRLASEQSPTSIEAYCDSVWGQVLPHINPFRGKSVVLIGLSMGGMTALALASRYPDRIRQVVLLNSSAANLSPWYRRFRLLPLLRAMLGGVRLKLTQLGAGLSLVEACVLQYTSLYHGDNLALIANWSRWRDEGHTSLCNGIRQLIACARFQAPPLSSIPVTVICAAEDRLADPRCSQALASFYHTQALVLPSCGHDISLDAPEALLASLQANIIDDGGQSSH</sequence>
<dbReference type="InterPro" id="IPR050228">
    <property type="entry name" value="Carboxylesterase_BioH"/>
</dbReference>
<dbReference type="InterPro" id="IPR029058">
    <property type="entry name" value="AB_hydrolase_fold"/>
</dbReference>
<dbReference type="GO" id="GO:0016787">
    <property type="term" value="F:hydrolase activity"/>
    <property type="evidence" value="ECO:0007669"/>
    <property type="project" value="UniProtKB-KW"/>
</dbReference>
<dbReference type="Proteomes" id="UP000001558">
    <property type="component" value="Chromosome"/>
</dbReference>
<proteinExistence type="predicted"/>
<dbReference type="KEGG" id="slo:Shew_3018"/>
<keyword evidence="3" id="KW-1185">Reference proteome</keyword>
<dbReference type="Gene3D" id="3.40.50.1820">
    <property type="entry name" value="alpha/beta hydrolase"/>
    <property type="match status" value="1"/>
</dbReference>
<dbReference type="STRING" id="323850.Shew_3018"/>
<evidence type="ECO:0000313" key="2">
    <source>
        <dbReference type="EMBL" id="ABO24884.1"/>
    </source>
</evidence>
<dbReference type="Pfam" id="PF12697">
    <property type="entry name" value="Abhydrolase_6"/>
    <property type="match status" value="1"/>
</dbReference>
<dbReference type="HOGENOM" id="CLU_075806_0_0_6"/>
<gene>
    <name evidence="2" type="ordered locus">Shew_3018</name>
</gene>
<keyword evidence="2" id="KW-0378">Hydrolase</keyword>
<organism evidence="2 3">
    <name type="scientific">Shewanella loihica (strain ATCC BAA-1088 / PV-4)</name>
    <dbReference type="NCBI Taxonomy" id="323850"/>
    <lineage>
        <taxon>Bacteria</taxon>
        <taxon>Pseudomonadati</taxon>
        <taxon>Pseudomonadota</taxon>
        <taxon>Gammaproteobacteria</taxon>
        <taxon>Alteromonadales</taxon>
        <taxon>Shewanellaceae</taxon>
        <taxon>Shewanella</taxon>
    </lineage>
</organism>
<dbReference type="SUPFAM" id="SSF53474">
    <property type="entry name" value="alpha/beta-Hydrolases"/>
    <property type="match status" value="1"/>
</dbReference>
<dbReference type="InterPro" id="IPR000073">
    <property type="entry name" value="AB_hydrolase_1"/>
</dbReference>
<evidence type="ECO:0000259" key="1">
    <source>
        <dbReference type="Pfam" id="PF12697"/>
    </source>
</evidence>
<dbReference type="AlphaFoldDB" id="A3QHD6"/>
<protein>
    <submittedName>
        <fullName evidence="2">Alpha/beta hydrolase fold</fullName>
    </submittedName>
</protein>